<dbReference type="Pfam" id="PF05277">
    <property type="entry name" value="DUF726"/>
    <property type="match status" value="1"/>
</dbReference>
<feature type="compositionally biased region" description="Basic and acidic residues" evidence="6">
    <location>
        <begin position="317"/>
        <end position="332"/>
    </location>
</feature>
<feature type="compositionally biased region" description="Polar residues" evidence="6">
    <location>
        <begin position="55"/>
        <end position="65"/>
    </location>
</feature>
<dbReference type="SUPFAM" id="SSF53474">
    <property type="entry name" value="alpha/beta-Hydrolases"/>
    <property type="match status" value="1"/>
</dbReference>
<feature type="compositionally biased region" description="Basic and acidic residues" evidence="6">
    <location>
        <begin position="37"/>
        <end position="46"/>
    </location>
</feature>
<dbReference type="Gene3D" id="3.40.50.1820">
    <property type="entry name" value="alpha/beta hydrolase"/>
    <property type="match status" value="1"/>
</dbReference>
<feature type="compositionally biased region" description="Basic and acidic residues" evidence="6">
    <location>
        <begin position="713"/>
        <end position="739"/>
    </location>
</feature>
<feature type="transmembrane region" description="Helical" evidence="7">
    <location>
        <begin position="1102"/>
        <end position="1126"/>
    </location>
</feature>
<dbReference type="GO" id="GO:0016020">
    <property type="term" value="C:membrane"/>
    <property type="evidence" value="ECO:0007669"/>
    <property type="project" value="UniProtKB-SubCell"/>
</dbReference>
<protein>
    <recommendedName>
        <fullName evidence="9">Transmembrane protein</fullName>
    </recommendedName>
</protein>
<organism evidence="8">
    <name type="scientific">Neospora caninum (strain Liverpool)</name>
    <dbReference type="NCBI Taxonomy" id="572307"/>
    <lineage>
        <taxon>Eukaryota</taxon>
        <taxon>Sar</taxon>
        <taxon>Alveolata</taxon>
        <taxon>Apicomplexa</taxon>
        <taxon>Conoidasida</taxon>
        <taxon>Coccidia</taxon>
        <taxon>Eucoccidiorida</taxon>
        <taxon>Eimeriorina</taxon>
        <taxon>Sarcocystidae</taxon>
        <taxon>Neospora</taxon>
    </lineage>
</organism>
<evidence type="ECO:0000256" key="1">
    <source>
        <dbReference type="ARBA" id="ARBA00004141"/>
    </source>
</evidence>
<comment type="subcellular location">
    <subcellularLocation>
        <location evidence="1">Membrane</location>
        <topology evidence="1">Multi-pass membrane protein</topology>
    </subcellularLocation>
</comment>
<feature type="compositionally biased region" description="Low complexity" evidence="6">
    <location>
        <begin position="1"/>
        <end position="24"/>
    </location>
</feature>
<name>A0A0F7U927_NEOCL</name>
<sequence length="1396" mass="150066">MAGAPEDSMPPSASSPSSHSSCSGSERRARPGCGGSDESRARKPSEPTDGGKNQVAAQTPASSSPGMEGSAAPSGVSCSSSPFGRLPSSLSFASQDSVGADCFLKPDQQQHFLLQGRLVDDTISPRPPRSLFSLVSGAGTASSFPHASAAVAGVYVDSSGALHSPDGALTADSCRGAAETAGSPRQEQSGSSSLFFSSRIGAFGSLSAAPTAGAGRSLGLSRSVEKIIESGDVKMADIEPERAADISKALLLHRQHHILLQSENIQRTPLTVHPLSPCWKVPSTGVSTSREPRETERSGDPARAAERGTRTLNIIREVYEEHHPPSLPEETRISAGQEGDTETQETRKTTPEDKTTEGGSGVGEAPTRQKDAKGGATLAGPHGEERALVSGHSRADRHGNVAVPSELKEEEEARLLDEIEERLTQDAEGYLEGAKLELDDLRISAEREVLALQYIPFKADRLLTLPTSCRESLLGVFVCLCLQHIESLSPELQSLVAEWSLIFLHTLASPQVLNVDASVEKSLVRPIILRDQLLKDGLQTSDIVSPAPLVKAVVEACEAMQPEVNSIFNTLHSEMSCFAHQGSPQDSSTGASRSPVPGSPFSMRTAMHAAPRLGSPPSFASQQTEGASVDTQRRPKRQFVSSPPTAPHAQYARERQGIVDVSDEEESTPPREAGRHRGDEVQAGAPGHSSGCTYTSGGRGSGASAGPSGVETGDERRREGAETPQRDGEGTQTSSEEKGPVTSEQRQSLLVAERKKEELHARRRRYSAEEDERSGRFRALAEDERQRQAAYRGGRLDGRERERSERGESHEEKGRTDAGQDGEPPLPSERFSSQDKREETPFTPSSCADLQGVVFTAIAAHPLSDASLASPSSRSRDLHTSCLRVCLEKKDEDEEDSLVVAVGSVERESHEGSGESLPSEQEQLLLDPDCMRSNTFPRYNFPYPCREKRRGTDRPFTRWESRHGGDDAYFAAADEDGASALLPSSPPSARTVLLRELTTALVTSGSFDARVQFMLQLFAVDLMRLNPLVLIRLEHHLAADLLDLLRASTKEGARQKTWRRLKIAGAAIGGGFLVALTAGLAAPGIVAGIASLGVGGASVSAFLASAGGMAAIVSLFGAGGAGLTGWKYSRRIANIKVFEFDMLNGKTPSSLGVTVCVSGYLRTFDDISLPWIQACPHACSDLLSLKWEPTILKALGGMVVQMLSQDFAVAAGKYYLQHTVLGGLTFALFWPMALIQYAASLDNTWSLCRERAQQAGRLLADAISDTQAVGQRPVSLVGYSMGARVIFYCLQTLWKRRKLHVVCDCVLIGLPASLNTKQWAAARDVVSRRLVNVYSRADWLLAFLYRWMEWGLQVAGLGPVKNVQGVENYDVTGLVKSHAQYPEKMPDILTFIGFDS</sequence>
<keyword evidence="5 7" id="KW-0472">Membrane</keyword>
<feature type="compositionally biased region" description="Basic and acidic residues" evidence="6">
    <location>
        <begin position="290"/>
        <end position="309"/>
    </location>
</feature>
<dbReference type="PANTHER" id="PTHR17920">
    <property type="entry name" value="TRANSMEMBRANE AND COILED-COIL DOMAIN-CONTAINING PROTEIN 4 TMCO4"/>
    <property type="match status" value="1"/>
</dbReference>
<evidence type="ECO:0008006" key="9">
    <source>
        <dbReference type="Google" id="ProtNLM"/>
    </source>
</evidence>
<dbReference type="InterPro" id="IPR007941">
    <property type="entry name" value="DUF726"/>
</dbReference>
<feature type="region of interest" description="Disordered" evidence="6">
    <location>
        <begin position="1"/>
        <end position="81"/>
    </location>
</feature>
<evidence type="ECO:0000256" key="7">
    <source>
        <dbReference type="SAM" id="Phobius"/>
    </source>
</evidence>
<evidence type="ECO:0000256" key="3">
    <source>
        <dbReference type="ARBA" id="ARBA00022692"/>
    </source>
</evidence>
<feature type="region of interest" description="Disordered" evidence="6">
    <location>
        <begin position="281"/>
        <end position="409"/>
    </location>
</feature>
<feature type="compositionally biased region" description="Polar residues" evidence="6">
    <location>
        <begin position="582"/>
        <end position="592"/>
    </location>
</feature>
<feature type="compositionally biased region" description="Low complexity" evidence="6">
    <location>
        <begin position="69"/>
        <end position="81"/>
    </location>
</feature>
<dbReference type="EMBL" id="LN714481">
    <property type="protein sequence ID" value="CEL66348.1"/>
    <property type="molecule type" value="Genomic_DNA"/>
</dbReference>
<proteinExistence type="inferred from homology"/>
<feature type="compositionally biased region" description="Basic and acidic residues" evidence="6">
    <location>
        <begin position="668"/>
        <end position="680"/>
    </location>
</feature>
<feature type="region of interest" description="Disordered" evidence="6">
    <location>
        <begin position="579"/>
        <end position="846"/>
    </location>
</feature>
<gene>
    <name evidence="8" type="ORF">BN1204_021650</name>
</gene>
<feature type="compositionally biased region" description="Basic and acidic residues" evidence="6">
    <location>
        <begin position="382"/>
        <end position="399"/>
    </location>
</feature>
<feature type="compositionally biased region" description="Polar residues" evidence="6">
    <location>
        <begin position="618"/>
        <end position="630"/>
    </location>
</feature>
<keyword evidence="3 7" id="KW-0812">Transmembrane</keyword>
<dbReference type="InterPro" id="IPR029058">
    <property type="entry name" value="AB_hydrolase_fold"/>
</dbReference>
<evidence type="ECO:0000256" key="2">
    <source>
        <dbReference type="ARBA" id="ARBA00009824"/>
    </source>
</evidence>
<reference evidence="8" key="1">
    <citation type="journal article" date="2015" name="PLoS ONE">
        <title>Comprehensive Evaluation of Toxoplasma gondii VEG and Neospora caninum LIV Genomes with Tachyzoite Stage Transcriptome and Proteome Defines Novel Transcript Features.</title>
        <authorList>
            <person name="Ramaprasad A."/>
            <person name="Mourier T."/>
            <person name="Naeem R."/>
            <person name="Malas T.B."/>
            <person name="Moussa E."/>
            <person name="Panigrahi A."/>
            <person name="Vermont S.J."/>
            <person name="Otto T.D."/>
            <person name="Wastling J."/>
            <person name="Pain A."/>
        </authorList>
    </citation>
    <scope>NUCLEOTIDE SEQUENCE</scope>
    <source>
        <strain evidence="8">Liverpool</strain>
    </source>
</reference>
<feature type="transmembrane region" description="Helical" evidence="7">
    <location>
        <begin position="1063"/>
        <end position="1090"/>
    </location>
</feature>
<feature type="compositionally biased region" description="Basic and acidic residues" evidence="6">
    <location>
        <begin position="773"/>
        <end position="787"/>
    </location>
</feature>
<feature type="compositionally biased region" description="Basic and acidic residues" evidence="6">
    <location>
        <begin position="344"/>
        <end position="356"/>
    </location>
</feature>
<evidence type="ECO:0000256" key="6">
    <source>
        <dbReference type="SAM" id="MobiDB-lite"/>
    </source>
</evidence>
<evidence type="ECO:0000256" key="5">
    <source>
        <dbReference type="ARBA" id="ARBA00023136"/>
    </source>
</evidence>
<feature type="compositionally biased region" description="Basic and acidic residues" evidence="6">
    <location>
        <begin position="794"/>
        <end position="818"/>
    </location>
</feature>
<comment type="similarity">
    <text evidence="2">Belongs to the TMCO4 family.</text>
</comment>
<accession>A0A0F7U927</accession>
<evidence type="ECO:0000256" key="4">
    <source>
        <dbReference type="ARBA" id="ARBA00022989"/>
    </source>
</evidence>
<dbReference type="PANTHER" id="PTHR17920:SF3">
    <property type="entry name" value="TRANSMEMBRANE AND COILED-COIL DOMAIN-CONTAINING PROTEIN 4"/>
    <property type="match status" value="1"/>
</dbReference>
<evidence type="ECO:0000313" key="8">
    <source>
        <dbReference type="EMBL" id="CEL66348.1"/>
    </source>
</evidence>
<keyword evidence="4 7" id="KW-1133">Transmembrane helix</keyword>